<evidence type="ECO:0000313" key="6">
    <source>
        <dbReference type="Proteomes" id="UP001596142"/>
    </source>
</evidence>
<protein>
    <submittedName>
        <fullName evidence="5">ABC transporter ATP-binding protein</fullName>
    </submittedName>
</protein>
<dbReference type="SUPFAM" id="SSF52540">
    <property type="entry name" value="P-loop containing nucleoside triphosphate hydrolases"/>
    <property type="match status" value="1"/>
</dbReference>
<keyword evidence="2" id="KW-0547">Nucleotide-binding</keyword>
<reference evidence="6" key="1">
    <citation type="journal article" date="2019" name="Int. J. Syst. Evol. Microbiol.">
        <title>The Global Catalogue of Microorganisms (GCM) 10K type strain sequencing project: providing services to taxonomists for standard genome sequencing and annotation.</title>
        <authorList>
            <consortium name="The Broad Institute Genomics Platform"/>
            <consortium name="The Broad Institute Genome Sequencing Center for Infectious Disease"/>
            <person name="Wu L."/>
            <person name="Ma J."/>
        </authorList>
    </citation>
    <scope>NUCLEOTIDE SEQUENCE [LARGE SCALE GENOMIC DNA]</scope>
    <source>
        <strain evidence="6">CECT 7184</strain>
    </source>
</reference>
<evidence type="ECO:0000259" key="4">
    <source>
        <dbReference type="PROSITE" id="PS50893"/>
    </source>
</evidence>
<dbReference type="Proteomes" id="UP001596142">
    <property type="component" value="Unassembled WGS sequence"/>
</dbReference>
<keyword evidence="3 5" id="KW-0067">ATP-binding</keyword>
<gene>
    <name evidence="5" type="ORF">ACFPU1_00385</name>
</gene>
<dbReference type="InterPro" id="IPR027417">
    <property type="entry name" value="P-loop_NTPase"/>
</dbReference>
<dbReference type="GO" id="GO:0005524">
    <property type="term" value="F:ATP binding"/>
    <property type="evidence" value="ECO:0007669"/>
    <property type="project" value="UniProtKB-KW"/>
</dbReference>
<dbReference type="EMBL" id="JBHSOZ010000002">
    <property type="protein sequence ID" value="MFC5711229.1"/>
    <property type="molecule type" value="Genomic_DNA"/>
</dbReference>
<sequence length="262" mass="29881">MSSKAARDHLSFSNVSFSYKGRPPSSLSIFENITVSVKEKEFVSILGPSGSGKSTFFRLATGLEQPDTGSISISQKEEKNRLGKVGYMPQQDLLLPWRTVLENGVLPMELQGVSRKEAKKQVLSHMKEFGLEGKENVYPQQLSGGMRQRVSFLRAILGGADILLLDEPFSALDSMTRFMMQEWLLLQWQKWEKTIIFITHDVEEAIFLSDRILMLTPPPIQTEFETIDVTLPRPRTEESRSSPVFMELKQRLLQKMRARIEL</sequence>
<proteinExistence type="predicted"/>
<dbReference type="PROSITE" id="PS50893">
    <property type="entry name" value="ABC_TRANSPORTER_2"/>
    <property type="match status" value="1"/>
</dbReference>
<dbReference type="PANTHER" id="PTHR42788:SF2">
    <property type="entry name" value="ABC TRANSPORTER ATP-BINDING PROTEIN"/>
    <property type="match status" value="1"/>
</dbReference>
<keyword evidence="1" id="KW-0813">Transport</keyword>
<evidence type="ECO:0000256" key="1">
    <source>
        <dbReference type="ARBA" id="ARBA00022448"/>
    </source>
</evidence>
<dbReference type="Pfam" id="PF00005">
    <property type="entry name" value="ABC_tran"/>
    <property type="match status" value="1"/>
</dbReference>
<keyword evidence="6" id="KW-1185">Reference proteome</keyword>
<dbReference type="CDD" id="cd03293">
    <property type="entry name" value="ABC_NrtD_SsuB_transporters"/>
    <property type="match status" value="1"/>
</dbReference>
<comment type="caution">
    <text evidence="5">The sequence shown here is derived from an EMBL/GenBank/DDBJ whole genome shotgun (WGS) entry which is preliminary data.</text>
</comment>
<accession>A0ABW0YMB4</accession>
<dbReference type="InterPro" id="IPR050166">
    <property type="entry name" value="ABC_transporter_ATP-bind"/>
</dbReference>
<name>A0ABW0YMB4_9BACI</name>
<evidence type="ECO:0000256" key="2">
    <source>
        <dbReference type="ARBA" id="ARBA00022741"/>
    </source>
</evidence>
<organism evidence="5 6">
    <name type="scientific">Thalassorhabdus alkalitolerans</name>
    <dbReference type="NCBI Taxonomy" id="2282697"/>
    <lineage>
        <taxon>Bacteria</taxon>
        <taxon>Bacillati</taxon>
        <taxon>Bacillota</taxon>
        <taxon>Bacilli</taxon>
        <taxon>Bacillales</taxon>
        <taxon>Bacillaceae</taxon>
        <taxon>Thalassorhabdus</taxon>
    </lineage>
</organism>
<dbReference type="PANTHER" id="PTHR42788">
    <property type="entry name" value="TAURINE IMPORT ATP-BINDING PROTEIN-RELATED"/>
    <property type="match status" value="1"/>
</dbReference>
<dbReference type="InterPro" id="IPR003593">
    <property type="entry name" value="AAA+_ATPase"/>
</dbReference>
<dbReference type="PROSITE" id="PS00211">
    <property type="entry name" value="ABC_TRANSPORTER_1"/>
    <property type="match status" value="1"/>
</dbReference>
<dbReference type="RefSeq" id="WP_385937176.1">
    <property type="nucleotide sequence ID" value="NZ_JBHSOZ010000002.1"/>
</dbReference>
<dbReference type="SMART" id="SM00382">
    <property type="entry name" value="AAA"/>
    <property type="match status" value="1"/>
</dbReference>
<dbReference type="InterPro" id="IPR003439">
    <property type="entry name" value="ABC_transporter-like_ATP-bd"/>
</dbReference>
<dbReference type="Gene3D" id="3.40.50.300">
    <property type="entry name" value="P-loop containing nucleotide triphosphate hydrolases"/>
    <property type="match status" value="1"/>
</dbReference>
<evidence type="ECO:0000256" key="3">
    <source>
        <dbReference type="ARBA" id="ARBA00022840"/>
    </source>
</evidence>
<evidence type="ECO:0000313" key="5">
    <source>
        <dbReference type="EMBL" id="MFC5711229.1"/>
    </source>
</evidence>
<dbReference type="InterPro" id="IPR017871">
    <property type="entry name" value="ABC_transporter-like_CS"/>
</dbReference>
<feature type="domain" description="ABC transporter" evidence="4">
    <location>
        <begin position="10"/>
        <end position="242"/>
    </location>
</feature>